<protein>
    <recommendedName>
        <fullName evidence="4">2-amino-4-hydroxy-6-hydroxymethyldihydropteridine pyrophosphokinase</fullName>
        <ecNumber evidence="3">2.7.6.3</ecNumber>
    </recommendedName>
    <alternativeName>
        <fullName evidence="11">6-hydroxymethyl-7,8-dihydropterin pyrophosphokinase</fullName>
    </alternativeName>
    <alternativeName>
        <fullName evidence="12">7,8-dihydro-6-hydroxymethylpterin-pyrophosphokinase</fullName>
    </alternativeName>
</protein>
<sequence length="167" mass="19438">MSTIYLLLGANLGDRFSQLSNAFKEIEERIGYVIKYSALYETAAWGREDEPSYLNQVLCVTTDLTPHELLKTIHEIESDLGRTRQMRWESRLIDIDILFYNEMVLDDPDLIIPHPYIHKRKFTLVPLAEIASEYRHPVLLKTVEQLLAELNDPLKVIKLPSKRGDRE</sequence>
<keyword evidence="7 14" id="KW-0418">Kinase</keyword>
<dbReference type="UniPathway" id="UPA00077">
    <property type="reaction ID" value="UER00155"/>
</dbReference>
<gene>
    <name evidence="14" type="ORF">C8N28_0938</name>
</gene>
<dbReference type="GO" id="GO:0003848">
    <property type="term" value="F:2-amino-4-hydroxy-6-hydroxymethyldihydropteridine diphosphokinase activity"/>
    <property type="evidence" value="ECO:0007669"/>
    <property type="project" value="UniProtKB-EC"/>
</dbReference>
<evidence type="ECO:0000313" key="15">
    <source>
        <dbReference type="Proteomes" id="UP000294616"/>
    </source>
</evidence>
<evidence type="ECO:0000256" key="6">
    <source>
        <dbReference type="ARBA" id="ARBA00022741"/>
    </source>
</evidence>
<dbReference type="GO" id="GO:0046654">
    <property type="term" value="P:tetrahydrofolate biosynthetic process"/>
    <property type="evidence" value="ECO:0007669"/>
    <property type="project" value="UniProtKB-UniPathway"/>
</dbReference>
<dbReference type="Gene3D" id="3.30.70.560">
    <property type="entry name" value="7,8-Dihydro-6-hydroxymethylpterin-pyrophosphokinase HPPK"/>
    <property type="match status" value="1"/>
</dbReference>
<evidence type="ECO:0000256" key="3">
    <source>
        <dbReference type="ARBA" id="ARBA00013253"/>
    </source>
</evidence>
<evidence type="ECO:0000256" key="12">
    <source>
        <dbReference type="ARBA" id="ARBA00033413"/>
    </source>
</evidence>
<dbReference type="GO" id="GO:0046656">
    <property type="term" value="P:folic acid biosynthetic process"/>
    <property type="evidence" value="ECO:0007669"/>
    <property type="project" value="UniProtKB-KW"/>
</dbReference>
<dbReference type="GO" id="GO:0016301">
    <property type="term" value="F:kinase activity"/>
    <property type="evidence" value="ECO:0007669"/>
    <property type="project" value="UniProtKB-KW"/>
</dbReference>
<evidence type="ECO:0000256" key="1">
    <source>
        <dbReference type="ARBA" id="ARBA00005051"/>
    </source>
</evidence>
<comment type="caution">
    <text evidence="14">The sequence shown here is derived from an EMBL/GenBank/DDBJ whole genome shotgun (WGS) entry which is preliminary data.</text>
</comment>
<comment type="function">
    <text evidence="10">Catalyzes the transfer of pyrophosphate from adenosine triphosphate (ATP) to 6-hydroxymethyl-7,8-dihydropterin, an enzymatic step in folate biosynthesis pathway.</text>
</comment>
<dbReference type="RefSeq" id="WP_132221978.1">
    <property type="nucleotide sequence ID" value="NZ_SMGO01000001.1"/>
</dbReference>
<dbReference type="NCBIfam" id="TIGR01498">
    <property type="entry name" value="folK"/>
    <property type="match status" value="1"/>
</dbReference>
<evidence type="ECO:0000313" key="14">
    <source>
        <dbReference type="EMBL" id="TCK85626.1"/>
    </source>
</evidence>
<dbReference type="SUPFAM" id="SSF55083">
    <property type="entry name" value="6-hydroxymethyl-7,8-dihydropterin pyrophosphokinase, HPPK"/>
    <property type="match status" value="1"/>
</dbReference>
<dbReference type="AlphaFoldDB" id="A0A4R1M115"/>
<name>A0A4R1M115_9SPHI</name>
<keyword evidence="6" id="KW-0547">Nucleotide-binding</keyword>
<dbReference type="InterPro" id="IPR035907">
    <property type="entry name" value="Hppk_sf"/>
</dbReference>
<dbReference type="PANTHER" id="PTHR43071">
    <property type="entry name" value="2-AMINO-4-HYDROXY-6-HYDROXYMETHYLDIHYDROPTERIDINE PYROPHOSPHOKINASE"/>
    <property type="match status" value="1"/>
</dbReference>
<evidence type="ECO:0000256" key="5">
    <source>
        <dbReference type="ARBA" id="ARBA00022679"/>
    </source>
</evidence>
<keyword evidence="5" id="KW-0808">Transferase</keyword>
<dbReference type="OrthoDB" id="9808041at2"/>
<evidence type="ECO:0000256" key="8">
    <source>
        <dbReference type="ARBA" id="ARBA00022840"/>
    </source>
</evidence>
<evidence type="ECO:0000256" key="11">
    <source>
        <dbReference type="ARBA" id="ARBA00029766"/>
    </source>
</evidence>
<evidence type="ECO:0000256" key="9">
    <source>
        <dbReference type="ARBA" id="ARBA00022909"/>
    </source>
</evidence>
<dbReference type="InterPro" id="IPR000550">
    <property type="entry name" value="Hppk"/>
</dbReference>
<evidence type="ECO:0000256" key="10">
    <source>
        <dbReference type="ARBA" id="ARBA00029409"/>
    </source>
</evidence>
<keyword evidence="9" id="KW-0289">Folate biosynthesis</keyword>
<dbReference type="CDD" id="cd00483">
    <property type="entry name" value="HPPK"/>
    <property type="match status" value="1"/>
</dbReference>
<dbReference type="EMBL" id="SMGO01000001">
    <property type="protein sequence ID" value="TCK85626.1"/>
    <property type="molecule type" value="Genomic_DNA"/>
</dbReference>
<evidence type="ECO:0000259" key="13">
    <source>
        <dbReference type="Pfam" id="PF01288"/>
    </source>
</evidence>
<comment type="pathway">
    <text evidence="1">Cofactor biosynthesis; tetrahydrofolate biosynthesis; 2-amino-4-hydroxy-6-hydroxymethyl-7,8-dihydropteridine diphosphate from 7,8-dihydroneopterin triphosphate: step 4/4.</text>
</comment>
<reference evidence="14 15" key="1">
    <citation type="submission" date="2019-03" db="EMBL/GenBank/DDBJ databases">
        <title>Genomic Encyclopedia of Archaeal and Bacterial Type Strains, Phase II (KMG-II): from individual species to whole genera.</title>
        <authorList>
            <person name="Goeker M."/>
        </authorList>
    </citation>
    <scope>NUCLEOTIDE SEQUENCE [LARGE SCALE GENOMIC DNA]</scope>
    <source>
        <strain evidence="14 15">DSM 22554</strain>
    </source>
</reference>
<organism evidence="14 15">
    <name type="scientific">Albibacterium bauzanense</name>
    <dbReference type="NCBI Taxonomy" id="653929"/>
    <lineage>
        <taxon>Bacteria</taxon>
        <taxon>Pseudomonadati</taxon>
        <taxon>Bacteroidota</taxon>
        <taxon>Sphingobacteriia</taxon>
        <taxon>Sphingobacteriales</taxon>
        <taxon>Sphingobacteriaceae</taxon>
        <taxon>Albibacterium</taxon>
    </lineage>
</organism>
<proteinExistence type="inferred from homology"/>
<dbReference type="Pfam" id="PF01288">
    <property type="entry name" value="HPPK"/>
    <property type="match status" value="1"/>
</dbReference>
<dbReference type="GO" id="GO:0005524">
    <property type="term" value="F:ATP binding"/>
    <property type="evidence" value="ECO:0007669"/>
    <property type="project" value="UniProtKB-KW"/>
</dbReference>
<keyword evidence="8" id="KW-0067">ATP-binding</keyword>
<feature type="domain" description="7,8-dihydro-6-hydroxymethylpterin-pyrophosphokinase" evidence="13">
    <location>
        <begin position="5"/>
        <end position="131"/>
    </location>
</feature>
<dbReference type="Proteomes" id="UP000294616">
    <property type="component" value="Unassembled WGS sequence"/>
</dbReference>
<evidence type="ECO:0000256" key="2">
    <source>
        <dbReference type="ARBA" id="ARBA00005810"/>
    </source>
</evidence>
<dbReference type="PANTHER" id="PTHR43071:SF1">
    <property type="entry name" value="2-AMINO-4-HYDROXY-6-HYDROXYMETHYLDIHYDROPTERIDINE PYROPHOSPHOKINASE"/>
    <property type="match status" value="1"/>
</dbReference>
<evidence type="ECO:0000256" key="4">
    <source>
        <dbReference type="ARBA" id="ARBA00016218"/>
    </source>
</evidence>
<dbReference type="EC" id="2.7.6.3" evidence="3"/>
<comment type="similarity">
    <text evidence="2">Belongs to the HPPK family.</text>
</comment>
<accession>A0A4R1M115</accession>
<evidence type="ECO:0000256" key="7">
    <source>
        <dbReference type="ARBA" id="ARBA00022777"/>
    </source>
</evidence>
<keyword evidence="15" id="KW-1185">Reference proteome</keyword>